<organism evidence="2 3">
    <name type="scientific">Theileria orientalis</name>
    <dbReference type="NCBI Taxonomy" id="68886"/>
    <lineage>
        <taxon>Eukaryota</taxon>
        <taxon>Sar</taxon>
        <taxon>Alveolata</taxon>
        <taxon>Apicomplexa</taxon>
        <taxon>Aconoidasida</taxon>
        <taxon>Piroplasmida</taxon>
        <taxon>Theileriidae</taxon>
        <taxon>Theileria</taxon>
    </lineage>
</organism>
<evidence type="ECO:0000259" key="1">
    <source>
        <dbReference type="Pfam" id="PF21948"/>
    </source>
</evidence>
<dbReference type="AlphaFoldDB" id="A0A976MDN9"/>
<feature type="domain" description="BPL/LPL catalytic" evidence="1">
    <location>
        <begin position="29"/>
        <end position="212"/>
    </location>
</feature>
<dbReference type="PANTHER" id="PTHR43506:SF1">
    <property type="entry name" value="BPL_LPL CATALYTIC DOMAIN-CONTAINING PROTEIN"/>
    <property type="match status" value="1"/>
</dbReference>
<dbReference type="InterPro" id="IPR045864">
    <property type="entry name" value="aa-tRNA-synth_II/BPL/LPL"/>
</dbReference>
<proteinExistence type="predicted"/>
<sequence>MFKSANDLIKLIGGNRARSLYVFNLDGLDILRQLRFEEFIYRNASPVAHNSSFFLVNGSHIDRSVVFGLSGNPSDFVKDFKFCKDSGIKLIKRFSGGGTVLIDENTVTSSFIATHSFAPSLMANQICKWTFDNVYNKFSMFKANFALVDGDFVVRMPTTTSCNGSLTSGNNSTSNSLSNDGDDHVYFKVGGNAQAFSKHSFVHHTCFVWQVSPLIDKVLLIPRRMPKYRRNRDHGLFLQSVSQCLSDNSATRADFSKNLRESINLNAVETFSFKYRPLAKVDNFELNDEFFDDCLHSLNKPNTNQITF</sequence>
<dbReference type="Proteomes" id="UP000244811">
    <property type="component" value="Chromosome 3"/>
</dbReference>
<dbReference type="Pfam" id="PF21948">
    <property type="entry name" value="LplA-B_cat"/>
    <property type="match status" value="1"/>
</dbReference>
<evidence type="ECO:0000313" key="2">
    <source>
        <dbReference type="EMBL" id="UKK01539.2"/>
    </source>
</evidence>
<dbReference type="InterPro" id="IPR004143">
    <property type="entry name" value="BPL_LPL_catalytic"/>
</dbReference>
<dbReference type="EMBL" id="CP056070">
    <property type="protein sequence ID" value="UKK01539.2"/>
    <property type="molecule type" value="Genomic_DNA"/>
</dbReference>
<dbReference type="SUPFAM" id="SSF55681">
    <property type="entry name" value="Class II aaRS and biotin synthetases"/>
    <property type="match status" value="1"/>
</dbReference>
<gene>
    <name evidence="2" type="ORF">MACK_002356</name>
</gene>
<name>A0A976MDN9_THEOR</name>
<dbReference type="Gene3D" id="3.30.930.10">
    <property type="entry name" value="Bira Bifunctional Protein, Domain 2"/>
    <property type="match status" value="1"/>
</dbReference>
<protein>
    <submittedName>
        <fullName evidence="2">Lipoate--protein ligase</fullName>
        <ecNumber evidence="2">6.3.1.20</ecNumber>
    </submittedName>
</protein>
<dbReference type="InterPro" id="IPR053264">
    <property type="entry name" value="Lipoate-ligase_2_inactive"/>
</dbReference>
<dbReference type="PANTHER" id="PTHR43506">
    <property type="entry name" value="BIOTIN/LIPOATE A/B PROTEIN LIGASE FAMILY"/>
    <property type="match status" value="1"/>
</dbReference>
<accession>A0A976MDN9</accession>
<dbReference type="EC" id="6.3.1.20" evidence="2"/>
<keyword evidence="2" id="KW-0436">Ligase</keyword>
<reference evidence="2" key="1">
    <citation type="submission" date="2022-07" db="EMBL/GenBank/DDBJ databases">
        <title>Evaluation of T. orientalis genome assembly methods using nanopore sequencing and analysis of variation between genomes.</title>
        <authorList>
            <person name="Yam J."/>
            <person name="Micallef M.L."/>
            <person name="Liu M."/>
            <person name="Djordjevic S.P."/>
            <person name="Bogema D.R."/>
            <person name="Jenkins C."/>
        </authorList>
    </citation>
    <scope>NUCLEOTIDE SEQUENCE</scope>
    <source>
        <strain evidence="2">Goon Nure</strain>
    </source>
</reference>
<dbReference type="GO" id="GO:0016979">
    <property type="term" value="F:lipoate-protein ligase activity"/>
    <property type="evidence" value="ECO:0007669"/>
    <property type="project" value="UniProtKB-EC"/>
</dbReference>
<evidence type="ECO:0000313" key="3">
    <source>
        <dbReference type="Proteomes" id="UP000244811"/>
    </source>
</evidence>